<evidence type="ECO:0000313" key="1">
    <source>
        <dbReference type="EMBL" id="GEQ35700.1"/>
    </source>
</evidence>
<organism evidence="1 2">
    <name type="scientific">Marinilactibacillus psychrotolerans</name>
    <dbReference type="NCBI Taxonomy" id="191770"/>
    <lineage>
        <taxon>Bacteria</taxon>
        <taxon>Bacillati</taxon>
        <taxon>Bacillota</taxon>
        <taxon>Bacilli</taxon>
        <taxon>Lactobacillales</taxon>
        <taxon>Carnobacteriaceae</taxon>
        <taxon>Marinilactibacillus</taxon>
    </lineage>
</organism>
<name>A0AAV3WSC6_9LACT</name>
<gene>
    <name evidence="1" type="ORF">M132T_12080</name>
</gene>
<comment type="caution">
    <text evidence="1">The sequence shown here is derived from an EMBL/GenBank/DDBJ whole genome shotgun (WGS) entry which is preliminary data.</text>
</comment>
<dbReference type="GeneID" id="96912574"/>
<dbReference type="RefSeq" id="WP_091763502.1">
    <property type="nucleotide sequence ID" value="NZ_BJVX01000038.1"/>
</dbReference>
<sequence length="144" mass="16591">MQMKCDYALDSADLNASLSLSQTCFDLGHREDFDIMIRADYLYCAATSLMGVLSKEENESIKEQIYERCFYFYRTAKALCLMRYEEIEILSKETYILFKAHIDGLILQIGVNYGNILSQCGRYVKSINNLNDILDMEFPMAIGN</sequence>
<protein>
    <recommendedName>
        <fullName evidence="3">Transcriptional regulator</fullName>
    </recommendedName>
</protein>
<reference evidence="1" key="1">
    <citation type="submission" date="2019-08" db="EMBL/GenBank/DDBJ databases">
        <title>Marinilactibacillus psychrotolerans M13-2T whole genome sequencing project.</title>
        <authorList>
            <person name="Ishikawa M."/>
            <person name="Suzuki T."/>
            <person name="Matsutani M."/>
        </authorList>
    </citation>
    <scope>NUCLEOTIDE SEQUENCE</scope>
    <source>
        <strain evidence="1">M13-2T</strain>
    </source>
</reference>
<evidence type="ECO:0000313" key="2">
    <source>
        <dbReference type="Proteomes" id="UP000887127"/>
    </source>
</evidence>
<dbReference type="Proteomes" id="UP000887127">
    <property type="component" value="Unassembled WGS sequence"/>
</dbReference>
<evidence type="ECO:0008006" key="3">
    <source>
        <dbReference type="Google" id="ProtNLM"/>
    </source>
</evidence>
<accession>A0AAV3WSC6</accession>
<dbReference type="EMBL" id="BKBI01000008">
    <property type="protein sequence ID" value="GEQ35700.1"/>
    <property type="molecule type" value="Genomic_DNA"/>
</dbReference>
<dbReference type="AlphaFoldDB" id="A0AAV3WSC6"/>
<proteinExistence type="predicted"/>